<dbReference type="KEGG" id="pmf:P9303_18841"/>
<sequence>MIKKRGLNLVVGFADLAALLQTTPLLHPHLFNLPIGHQGS</sequence>
<evidence type="ECO:0000313" key="2">
    <source>
        <dbReference type="Proteomes" id="UP000002274"/>
    </source>
</evidence>
<dbReference type="AlphaFoldDB" id="A2CAW6"/>
<protein>
    <submittedName>
        <fullName evidence="1">Uncharacterized protein</fullName>
    </submittedName>
</protein>
<dbReference type="HOGENOM" id="CLU_3294872_0_0_3"/>
<evidence type="ECO:0000313" key="1">
    <source>
        <dbReference type="EMBL" id="ABM78626.1"/>
    </source>
</evidence>
<dbReference type="EMBL" id="CP000554">
    <property type="protein sequence ID" value="ABM78626.1"/>
    <property type="molecule type" value="Genomic_DNA"/>
</dbReference>
<accession>A2CAW6</accession>
<reference evidence="1 2" key="1">
    <citation type="journal article" date="2007" name="PLoS Genet.">
        <title>Patterns and implications of gene gain and loss in the evolution of Prochlorococcus.</title>
        <authorList>
            <person name="Kettler G.C."/>
            <person name="Martiny A.C."/>
            <person name="Huang K."/>
            <person name="Zucker J."/>
            <person name="Coleman M.L."/>
            <person name="Rodrigue S."/>
            <person name="Chen F."/>
            <person name="Lapidus A."/>
            <person name="Ferriera S."/>
            <person name="Johnson J."/>
            <person name="Steglich C."/>
            <person name="Church G.M."/>
            <person name="Richardson P."/>
            <person name="Chisholm S.W."/>
        </authorList>
    </citation>
    <scope>NUCLEOTIDE SEQUENCE [LARGE SCALE GENOMIC DNA]</scope>
    <source>
        <strain evidence="1 2">MIT 9303</strain>
    </source>
</reference>
<proteinExistence type="predicted"/>
<gene>
    <name evidence="1" type="ordered locus">P9303_18841</name>
</gene>
<dbReference type="Proteomes" id="UP000002274">
    <property type="component" value="Chromosome"/>
</dbReference>
<organism evidence="1 2">
    <name type="scientific">Prochlorococcus marinus (strain MIT 9303)</name>
    <dbReference type="NCBI Taxonomy" id="59922"/>
    <lineage>
        <taxon>Bacteria</taxon>
        <taxon>Bacillati</taxon>
        <taxon>Cyanobacteriota</taxon>
        <taxon>Cyanophyceae</taxon>
        <taxon>Synechococcales</taxon>
        <taxon>Prochlorococcaceae</taxon>
        <taxon>Prochlorococcus</taxon>
    </lineage>
</organism>
<name>A2CAW6_PROM3</name>